<feature type="non-terminal residue" evidence="1">
    <location>
        <position position="130"/>
    </location>
</feature>
<accession>H1VK89</accession>
<sequence length="130" mass="13997">MAPQPRGDLLHQCAKLPLELVLPPVVDGAADPRVVAVRQLLRRREEDGIPAVVGDEEGQAEVADGVLDEVRENQRRGPQVDVGGRHGREELPQHAAAQVVDDPRALVLGPDDVGPRAAKGLLVLEHEGER</sequence>
<proteinExistence type="predicted"/>
<evidence type="ECO:0000313" key="1">
    <source>
        <dbReference type="EMBL" id="CCF40642.1"/>
    </source>
</evidence>
<gene>
    <name evidence="1" type="ORF">CH063_11158</name>
</gene>
<organism evidence="1 2">
    <name type="scientific">Colletotrichum higginsianum (strain IMI 349063)</name>
    <name type="common">Crucifer anthracnose fungus</name>
    <dbReference type="NCBI Taxonomy" id="759273"/>
    <lineage>
        <taxon>Eukaryota</taxon>
        <taxon>Fungi</taxon>
        <taxon>Dikarya</taxon>
        <taxon>Ascomycota</taxon>
        <taxon>Pezizomycotina</taxon>
        <taxon>Sordariomycetes</taxon>
        <taxon>Hypocreomycetidae</taxon>
        <taxon>Glomerellales</taxon>
        <taxon>Glomerellaceae</taxon>
        <taxon>Colletotrichum</taxon>
        <taxon>Colletotrichum destructivum species complex</taxon>
    </lineage>
</organism>
<reference evidence="2" key="1">
    <citation type="journal article" date="2012" name="Nat. Genet.">
        <title>Lifestyle transitions in plant pathogenic Colletotrichum fungi deciphered by genome and transcriptome analyses.</title>
        <authorList>
            <person name="O'Connell R.J."/>
            <person name="Thon M.R."/>
            <person name="Hacquard S."/>
            <person name="Amyotte S.G."/>
            <person name="Kleemann J."/>
            <person name="Torres M.F."/>
            <person name="Damm U."/>
            <person name="Buiate E.A."/>
            <person name="Epstein L."/>
            <person name="Alkan N."/>
            <person name="Altmueller J."/>
            <person name="Alvarado-Balderrama L."/>
            <person name="Bauser C.A."/>
            <person name="Becker C."/>
            <person name="Birren B.W."/>
            <person name="Chen Z."/>
            <person name="Choi J."/>
            <person name="Crouch J.A."/>
            <person name="Duvick J.P."/>
            <person name="Farman M.A."/>
            <person name="Gan P."/>
            <person name="Heiman D."/>
            <person name="Henrissat B."/>
            <person name="Howard R.J."/>
            <person name="Kabbage M."/>
            <person name="Koch C."/>
            <person name="Kracher B."/>
            <person name="Kubo Y."/>
            <person name="Law A.D."/>
            <person name="Lebrun M.-H."/>
            <person name="Lee Y.-H."/>
            <person name="Miyara I."/>
            <person name="Moore N."/>
            <person name="Neumann U."/>
            <person name="Nordstroem K."/>
            <person name="Panaccione D.G."/>
            <person name="Panstruga R."/>
            <person name="Place M."/>
            <person name="Proctor R.H."/>
            <person name="Prusky D."/>
            <person name="Rech G."/>
            <person name="Reinhardt R."/>
            <person name="Rollins J.A."/>
            <person name="Rounsley S."/>
            <person name="Schardl C.L."/>
            <person name="Schwartz D.C."/>
            <person name="Shenoy N."/>
            <person name="Shirasu K."/>
            <person name="Sikhakolli U.R."/>
            <person name="Stueber K."/>
            <person name="Sukno S.A."/>
            <person name="Sweigard J.A."/>
            <person name="Takano Y."/>
            <person name="Takahara H."/>
            <person name="Trail F."/>
            <person name="van der Does H.C."/>
            <person name="Voll L.M."/>
            <person name="Will I."/>
            <person name="Young S."/>
            <person name="Zeng Q."/>
            <person name="Zhang J."/>
            <person name="Zhou S."/>
            <person name="Dickman M.B."/>
            <person name="Schulze-Lefert P."/>
            <person name="Ver Loren van Themaat E."/>
            <person name="Ma L.-J."/>
            <person name="Vaillancourt L.J."/>
        </authorList>
    </citation>
    <scope>NUCLEOTIDE SEQUENCE [LARGE SCALE GENOMIC DNA]</scope>
    <source>
        <strain evidence="2">IMI 349063</strain>
    </source>
</reference>
<dbReference type="EMBL" id="CACQ02004207">
    <property type="protein sequence ID" value="CCF40642.1"/>
    <property type="molecule type" value="Genomic_DNA"/>
</dbReference>
<dbReference type="HOGENOM" id="CLU_1943092_0_0_1"/>
<protein>
    <submittedName>
        <fullName evidence="1">Uncharacterized protein</fullName>
    </submittedName>
</protein>
<evidence type="ECO:0000313" key="2">
    <source>
        <dbReference type="Proteomes" id="UP000007174"/>
    </source>
</evidence>
<dbReference type="AlphaFoldDB" id="H1VK89"/>
<dbReference type="Proteomes" id="UP000007174">
    <property type="component" value="Unassembled WGS sequence"/>
</dbReference>
<name>H1VK89_COLHI</name>